<dbReference type="PANTHER" id="PTHR12838:SF0">
    <property type="entry name" value="U3 SMALL NUCLEOLAR RNA-ASSOCIATED PROTEIN 11-RELATED"/>
    <property type="match status" value="1"/>
</dbReference>
<dbReference type="GO" id="GO:0032040">
    <property type="term" value="C:small-subunit processome"/>
    <property type="evidence" value="ECO:0007669"/>
    <property type="project" value="UniProtKB-UniRule"/>
</dbReference>
<comment type="function">
    <text evidence="1 6">Involved in nucleolar processing of pre-18S ribosomal RNA.</text>
</comment>
<gene>
    <name evidence="9" type="ORF">Tdes44962_MAKER00694</name>
</gene>
<dbReference type="PIRSF" id="PIRSF015952">
    <property type="entry name" value="U3snoRNP11"/>
    <property type="match status" value="1"/>
</dbReference>
<dbReference type="InterPro" id="IPR007144">
    <property type="entry name" value="SSU_processome_Utp11"/>
</dbReference>
<evidence type="ECO:0000313" key="10">
    <source>
        <dbReference type="Proteomes" id="UP001138500"/>
    </source>
</evidence>
<evidence type="ECO:0000256" key="6">
    <source>
        <dbReference type="PIRNR" id="PIRNR015952"/>
    </source>
</evidence>
<feature type="compositionally biased region" description="Basic and acidic residues" evidence="8">
    <location>
        <begin position="15"/>
        <end position="28"/>
    </location>
</feature>
<keyword evidence="4 6" id="KW-0698">rRNA processing</keyword>
<dbReference type="EMBL" id="RIBY02002200">
    <property type="protein sequence ID" value="KAH9822866.1"/>
    <property type="molecule type" value="Genomic_DNA"/>
</dbReference>
<accession>A0A9W7W033</accession>
<comment type="subcellular location">
    <subcellularLocation>
        <location evidence="2 6">Nucleus</location>
        <location evidence="2 6">Nucleolus</location>
    </subcellularLocation>
</comment>
<proteinExistence type="inferred from homology"/>
<comment type="subunit">
    <text evidence="6">Component of the ribosomal small subunit (SSU) processome.</text>
</comment>
<evidence type="ECO:0000256" key="8">
    <source>
        <dbReference type="SAM" id="MobiDB-lite"/>
    </source>
</evidence>
<evidence type="ECO:0000313" key="9">
    <source>
        <dbReference type="EMBL" id="KAH9822866.1"/>
    </source>
</evidence>
<reference evidence="9 10" key="1">
    <citation type="journal article" date="2018" name="IMA Fungus">
        <title>IMA Genome-F 10: Nine draft genome sequences of Claviceps purpurea s.lat., including C. arundinis, C. humidiphila, and C. cf. spartinae, pseudomolecules for the pitch canker pathogen Fusarium circinatum, draft genome of Davidsoniella eucalypti, Grosmannia galeiformis, Quambalaria eucalypti, and Teratosphaeria destructans.</title>
        <authorList>
            <person name="Wingfield B.D."/>
            <person name="Liu M."/>
            <person name="Nguyen H.D."/>
            <person name="Lane F.A."/>
            <person name="Morgan S.W."/>
            <person name="De Vos L."/>
            <person name="Wilken P.M."/>
            <person name="Duong T.A."/>
            <person name="Aylward J."/>
            <person name="Coetzee M.P."/>
            <person name="Dadej K."/>
            <person name="De Beer Z.W."/>
            <person name="Findlay W."/>
            <person name="Havenga M."/>
            <person name="Kolarik M."/>
            <person name="Menzies J.G."/>
            <person name="Naidoo K."/>
            <person name="Pochopski O."/>
            <person name="Shoukouhi P."/>
            <person name="Santana Q.C."/>
            <person name="Seifert K.A."/>
            <person name="Soal N."/>
            <person name="Steenkamp E.T."/>
            <person name="Tatham C.T."/>
            <person name="van der Nest M.A."/>
            <person name="Wingfield M.J."/>
        </authorList>
    </citation>
    <scope>NUCLEOTIDE SEQUENCE [LARGE SCALE GENOMIC DNA]</scope>
    <source>
        <strain evidence="9">CMW44962</strain>
    </source>
</reference>
<evidence type="ECO:0000256" key="4">
    <source>
        <dbReference type="ARBA" id="ARBA00022552"/>
    </source>
</evidence>
<keyword evidence="5 6" id="KW-0539">Nucleus</keyword>
<organism evidence="9 10">
    <name type="scientific">Teratosphaeria destructans</name>
    <dbReference type="NCBI Taxonomy" id="418781"/>
    <lineage>
        <taxon>Eukaryota</taxon>
        <taxon>Fungi</taxon>
        <taxon>Dikarya</taxon>
        <taxon>Ascomycota</taxon>
        <taxon>Pezizomycotina</taxon>
        <taxon>Dothideomycetes</taxon>
        <taxon>Dothideomycetidae</taxon>
        <taxon>Mycosphaerellales</taxon>
        <taxon>Teratosphaeriaceae</taxon>
        <taxon>Teratosphaeria</taxon>
    </lineage>
</organism>
<keyword evidence="7" id="KW-0175">Coiled coil</keyword>
<evidence type="ECO:0000256" key="5">
    <source>
        <dbReference type="ARBA" id="ARBA00023242"/>
    </source>
</evidence>
<name>A0A9W7W033_9PEZI</name>
<dbReference type="PANTHER" id="PTHR12838">
    <property type="entry name" value="U3 SMALL NUCLEOLAR RNA-ASSOCIATED PROTEIN 11"/>
    <property type="match status" value="1"/>
</dbReference>
<dbReference type="Pfam" id="PF03998">
    <property type="entry name" value="Utp11"/>
    <property type="match status" value="1"/>
</dbReference>
<dbReference type="GO" id="GO:0006364">
    <property type="term" value="P:rRNA processing"/>
    <property type="evidence" value="ECO:0007669"/>
    <property type="project" value="UniProtKB-UniRule"/>
</dbReference>
<evidence type="ECO:0000256" key="2">
    <source>
        <dbReference type="ARBA" id="ARBA00004604"/>
    </source>
</evidence>
<dbReference type="AlphaFoldDB" id="A0A9W7W033"/>
<comment type="caution">
    <text evidence="9">The sequence shown here is derived from an EMBL/GenBank/DDBJ whole genome shotgun (WGS) entry which is preliminary data.</text>
</comment>
<reference evidence="9 10" key="2">
    <citation type="journal article" date="2021" name="Curr. Genet.">
        <title>Genetic response to nitrogen starvation in the aggressive Eucalyptus foliar pathogen Teratosphaeria destructans.</title>
        <authorList>
            <person name="Havenga M."/>
            <person name="Wingfield B.D."/>
            <person name="Wingfield M.J."/>
            <person name="Dreyer L.L."/>
            <person name="Roets F."/>
            <person name="Aylward J."/>
        </authorList>
    </citation>
    <scope>NUCLEOTIDE SEQUENCE [LARGE SCALE GENOMIC DNA]</scope>
    <source>
        <strain evidence="9">CMW44962</strain>
    </source>
</reference>
<feature type="coiled-coil region" evidence="7">
    <location>
        <begin position="197"/>
        <end position="231"/>
    </location>
</feature>
<keyword evidence="10" id="KW-1185">Reference proteome</keyword>
<evidence type="ECO:0000256" key="3">
    <source>
        <dbReference type="ARBA" id="ARBA00008105"/>
    </source>
</evidence>
<evidence type="ECO:0000256" key="1">
    <source>
        <dbReference type="ARBA" id="ARBA00004099"/>
    </source>
</evidence>
<feature type="region of interest" description="Disordered" evidence="8">
    <location>
        <begin position="1"/>
        <end position="28"/>
    </location>
</feature>
<dbReference type="Proteomes" id="UP001138500">
    <property type="component" value="Unassembled WGS sequence"/>
</dbReference>
<protein>
    <recommendedName>
        <fullName evidence="6">U3 small nucleolar RNA-associated protein 11</fullName>
        <shortName evidence="6">U3 snoRNA-associated protein 11</shortName>
    </recommendedName>
</protein>
<sequence length="255" mass="29240">MSSMRNAVQRRNHKERAQPTERARWGLLEKHKDYSLRAADHNQKKRKLKALQQKASERNEDEFYFAMVNQETEGGRKRARRAEANGGGTALREEVVRLMKTQDAGYLRTTLLRTKRLRERVEREVVGAEVGVAGLSAGGVGKKIVFGEDGEGRPAVPVATEDEHYELADLEGLYSDEEVGEDEEEEEDLSKEEIVARRRKRKVLDAKRRQLQALRDRERQLGTALREVEDQRARMAGKVGGVNKFGTRFKVRQRK</sequence>
<comment type="similarity">
    <text evidence="3 6">Belongs to the UTP11 family.</text>
</comment>
<evidence type="ECO:0000256" key="7">
    <source>
        <dbReference type="SAM" id="Coils"/>
    </source>
</evidence>
<dbReference type="OrthoDB" id="29058at2759"/>